<dbReference type="Proteomes" id="UP000176420">
    <property type="component" value="Unassembled WGS sequence"/>
</dbReference>
<reference evidence="2 3" key="1">
    <citation type="journal article" date="2016" name="Nat. Commun.">
        <title>Thousands of microbial genomes shed light on interconnected biogeochemical processes in an aquifer system.</title>
        <authorList>
            <person name="Anantharaman K."/>
            <person name="Brown C.T."/>
            <person name="Hug L.A."/>
            <person name="Sharon I."/>
            <person name="Castelle C.J."/>
            <person name="Probst A.J."/>
            <person name="Thomas B.C."/>
            <person name="Singh A."/>
            <person name="Wilkins M.J."/>
            <person name="Karaoz U."/>
            <person name="Brodie E.L."/>
            <person name="Williams K.H."/>
            <person name="Hubbard S.S."/>
            <person name="Banfield J.F."/>
        </authorList>
    </citation>
    <scope>NUCLEOTIDE SEQUENCE [LARGE SCALE GENOMIC DNA]</scope>
</reference>
<name>A0A1G2BES9_9BACT</name>
<organism evidence="2 3">
    <name type="scientific">Candidatus Kerfeldbacteria bacterium RIFOXYB2_FULL_38_14</name>
    <dbReference type="NCBI Taxonomy" id="1798547"/>
    <lineage>
        <taxon>Bacteria</taxon>
        <taxon>Candidatus Kerfeldiibacteriota</taxon>
    </lineage>
</organism>
<feature type="compositionally biased region" description="Polar residues" evidence="1">
    <location>
        <begin position="47"/>
        <end position="60"/>
    </location>
</feature>
<evidence type="ECO:0000313" key="3">
    <source>
        <dbReference type="Proteomes" id="UP000176420"/>
    </source>
</evidence>
<dbReference type="AlphaFoldDB" id="A0A1G2BES9"/>
<sequence>MLGEKVTTEISQNEKPKNMPQHKKVAKRGGGVAGKARKATEKELGRSTITKTQNLDSAKN</sequence>
<comment type="caution">
    <text evidence="2">The sequence shown here is derived from an EMBL/GenBank/DDBJ whole genome shotgun (WGS) entry which is preliminary data.</text>
</comment>
<evidence type="ECO:0000256" key="1">
    <source>
        <dbReference type="SAM" id="MobiDB-lite"/>
    </source>
</evidence>
<gene>
    <name evidence="2" type="ORF">A2319_04345</name>
</gene>
<protein>
    <submittedName>
        <fullName evidence="2">Uncharacterized protein</fullName>
    </submittedName>
</protein>
<dbReference type="EMBL" id="MHKI01000006">
    <property type="protein sequence ID" value="OGY87652.1"/>
    <property type="molecule type" value="Genomic_DNA"/>
</dbReference>
<evidence type="ECO:0000313" key="2">
    <source>
        <dbReference type="EMBL" id="OGY87652.1"/>
    </source>
</evidence>
<accession>A0A1G2BES9</accession>
<feature type="region of interest" description="Disordered" evidence="1">
    <location>
        <begin position="1"/>
        <end position="60"/>
    </location>
</feature>
<proteinExistence type="predicted"/>